<name>A0ABY6K0U8_9ARAC</name>
<evidence type="ECO:0000256" key="5">
    <source>
        <dbReference type="ARBA" id="ARBA00022989"/>
    </source>
</evidence>
<dbReference type="Proteomes" id="UP001235939">
    <property type="component" value="Chromosome 01"/>
</dbReference>
<evidence type="ECO:0000313" key="9">
    <source>
        <dbReference type="Proteomes" id="UP001235939"/>
    </source>
</evidence>
<evidence type="ECO:0000313" key="8">
    <source>
        <dbReference type="EMBL" id="UYV62170.1"/>
    </source>
</evidence>
<keyword evidence="6 7" id="KW-0472">Membrane</keyword>
<accession>A0ABY6K0U8</accession>
<proteinExistence type="inferred from homology"/>
<keyword evidence="4 7" id="KW-0812">Transmembrane</keyword>
<gene>
    <name evidence="8" type="ORF">LAZ67_1008108</name>
</gene>
<dbReference type="PANTHER" id="PTHR14319">
    <property type="entry name" value="FIVE-SPAN TRANSMEMBRANE PROTEIN M83"/>
    <property type="match status" value="1"/>
</dbReference>
<dbReference type="Pfam" id="PF12036">
    <property type="entry name" value="DUF3522"/>
    <property type="match status" value="1"/>
</dbReference>
<evidence type="ECO:0000256" key="3">
    <source>
        <dbReference type="ARBA" id="ARBA00022475"/>
    </source>
</evidence>
<dbReference type="InterPro" id="IPR021910">
    <property type="entry name" value="NGX6/PGAP6/MYMK"/>
</dbReference>
<keyword evidence="3" id="KW-1003">Cell membrane</keyword>
<dbReference type="EMBL" id="CP092863">
    <property type="protein sequence ID" value="UYV62170.1"/>
    <property type="molecule type" value="Genomic_DNA"/>
</dbReference>
<reference evidence="8 9" key="1">
    <citation type="submission" date="2022-01" db="EMBL/GenBank/DDBJ databases">
        <title>A chromosomal length assembly of Cordylochernes scorpioides.</title>
        <authorList>
            <person name="Zeh D."/>
            <person name="Zeh J."/>
        </authorList>
    </citation>
    <scope>NUCLEOTIDE SEQUENCE [LARGE SCALE GENOMIC DNA]</scope>
    <source>
        <strain evidence="8">IN4F17</strain>
        <tissue evidence="8">Whole Body</tissue>
    </source>
</reference>
<feature type="transmembrane region" description="Helical" evidence="7">
    <location>
        <begin position="465"/>
        <end position="485"/>
    </location>
</feature>
<evidence type="ECO:0000256" key="2">
    <source>
        <dbReference type="ARBA" id="ARBA00005542"/>
    </source>
</evidence>
<feature type="transmembrane region" description="Helical" evidence="7">
    <location>
        <begin position="374"/>
        <end position="394"/>
    </location>
</feature>
<evidence type="ECO:0000256" key="7">
    <source>
        <dbReference type="SAM" id="Phobius"/>
    </source>
</evidence>
<organism evidence="8 9">
    <name type="scientific">Cordylochernes scorpioides</name>
    <dbReference type="NCBI Taxonomy" id="51811"/>
    <lineage>
        <taxon>Eukaryota</taxon>
        <taxon>Metazoa</taxon>
        <taxon>Ecdysozoa</taxon>
        <taxon>Arthropoda</taxon>
        <taxon>Chelicerata</taxon>
        <taxon>Arachnida</taxon>
        <taxon>Pseudoscorpiones</taxon>
        <taxon>Cheliferoidea</taxon>
        <taxon>Chernetidae</taxon>
        <taxon>Cordylochernes</taxon>
    </lineage>
</organism>
<keyword evidence="5 7" id="KW-1133">Transmembrane helix</keyword>
<evidence type="ECO:0000256" key="4">
    <source>
        <dbReference type="ARBA" id="ARBA00022692"/>
    </source>
</evidence>
<comment type="similarity">
    <text evidence="2">Belongs to the TMEM8 family.</text>
</comment>
<feature type="transmembrane region" description="Helical" evidence="7">
    <location>
        <begin position="332"/>
        <end position="349"/>
    </location>
</feature>
<feature type="transmembrane region" description="Helical" evidence="7">
    <location>
        <begin position="497"/>
        <end position="514"/>
    </location>
</feature>
<keyword evidence="9" id="KW-1185">Reference proteome</keyword>
<dbReference type="PANTHER" id="PTHR14319:SF3">
    <property type="entry name" value="TRANSMEMBRANE PROTEIN-LIKE PROTEIN"/>
    <property type="match status" value="1"/>
</dbReference>
<comment type="subcellular location">
    <subcellularLocation>
        <location evidence="1">Cell membrane</location>
        <topology evidence="1">Multi-pass membrane protein</topology>
    </subcellularLocation>
</comment>
<feature type="transmembrane region" description="Helical" evidence="7">
    <location>
        <begin position="299"/>
        <end position="325"/>
    </location>
</feature>
<protein>
    <submittedName>
        <fullName evidence="8">TMEM8A</fullName>
    </submittedName>
</protein>
<evidence type="ECO:0000256" key="6">
    <source>
        <dbReference type="ARBA" id="ARBA00023136"/>
    </source>
</evidence>
<sequence>MAVCAECTTLWNPMSHRHHTTSNHSTNANLMDRIHRGRHFLPKWDLPSPHWAGPPRQDRCLPIVPLTRIKHAQDFLDSFLLQGHDWFSSWLSVTDLIPVLVRLELLPFVDIGGTLQIKARLDQPPLSSNQTGRGGKQQSTVMELCITHSKPPTYLDGRIQCEDNEEIKLTSHEPLGVRYFPYPRPGAWFLSFYTYCLNGSVNIDTLQSGQAESCEAERVMVDLRIHLQPCVFEGAPCGNMGFCQENHFRQFYFSSCHCLAGEWFNSYLVNKHKCKVCDTGLCPGWRGWGCTDESHAPSFIFLLMCTLLLTLSNLFFGPAVFLALRRRYYTEALVYTVTMIFSIVSATFFHTELCGQLYHACDSGGYCGGLKLELVQYCDFYCGIVAGWVTLVALAGLPPRGASLCHLAGALAIAVGVEYQRTGLLVFVGPVVAGLALTLLSWSYKFYSSRKRGNLLNTVNLSRCWRGLVPGAGLAISGLALFALVETEANYKYVHSVWHIMISLSIIFLLPPLPPTTPPDSTNMASELLDIGEYRLNSDLTSLISTPPPTEVVR</sequence>
<feature type="transmembrane region" description="Helical" evidence="7">
    <location>
        <begin position="423"/>
        <end position="444"/>
    </location>
</feature>
<evidence type="ECO:0000256" key="1">
    <source>
        <dbReference type="ARBA" id="ARBA00004651"/>
    </source>
</evidence>